<dbReference type="RefSeq" id="WP_143940802.1">
    <property type="nucleotide sequence ID" value="NZ_VKLS01000022.1"/>
</dbReference>
<dbReference type="GO" id="GO:0003677">
    <property type="term" value="F:DNA binding"/>
    <property type="evidence" value="ECO:0007669"/>
    <property type="project" value="UniProtKB-KW"/>
</dbReference>
<dbReference type="Gene3D" id="3.40.190.10">
    <property type="entry name" value="Periplasmic binding protein-like II"/>
    <property type="match status" value="2"/>
</dbReference>
<feature type="region of interest" description="Disordered" evidence="5">
    <location>
        <begin position="308"/>
        <end position="327"/>
    </location>
</feature>
<dbReference type="AlphaFoldDB" id="A0A553ZPW4"/>
<dbReference type="PANTHER" id="PTHR30346:SF0">
    <property type="entry name" value="HCA OPERON TRANSCRIPTIONAL ACTIVATOR HCAR"/>
    <property type="match status" value="1"/>
</dbReference>
<evidence type="ECO:0000256" key="4">
    <source>
        <dbReference type="ARBA" id="ARBA00023163"/>
    </source>
</evidence>
<dbReference type="Proteomes" id="UP000320888">
    <property type="component" value="Unassembled WGS sequence"/>
</dbReference>
<dbReference type="SUPFAM" id="SSF46785">
    <property type="entry name" value="Winged helix' DNA-binding domain"/>
    <property type="match status" value="1"/>
</dbReference>
<dbReference type="InterPro" id="IPR005119">
    <property type="entry name" value="LysR_subst-bd"/>
</dbReference>
<dbReference type="FunFam" id="1.10.10.10:FF:000001">
    <property type="entry name" value="LysR family transcriptional regulator"/>
    <property type="match status" value="1"/>
</dbReference>
<name>A0A553ZPW4_9ACTN</name>
<dbReference type="GO" id="GO:0032993">
    <property type="term" value="C:protein-DNA complex"/>
    <property type="evidence" value="ECO:0007669"/>
    <property type="project" value="TreeGrafter"/>
</dbReference>
<comment type="similarity">
    <text evidence="1">Belongs to the LysR transcriptional regulatory family.</text>
</comment>
<dbReference type="Pfam" id="PF00126">
    <property type="entry name" value="HTH_1"/>
    <property type="match status" value="1"/>
</dbReference>
<evidence type="ECO:0000256" key="5">
    <source>
        <dbReference type="SAM" id="MobiDB-lite"/>
    </source>
</evidence>
<dbReference type="EMBL" id="VKLS01000022">
    <property type="protein sequence ID" value="TSB43510.1"/>
    <property type="molecule type" value="Genomic_DNA"/>
</dbReference>
<dbReference type="SUPFAM" id="SSF53850">
    <property type="entry name" value="Periplasmic binding protein-like II"/>
    <property type="match status" value="1"/>
</dbReference>
<keyword evidence="4" id="KW-0804">Transcription</keyword>
<evidence type="ECO:0000256" key="3">
    <source>
        <dbReference type="ARBA" id="ARBA00023125"/>
    </source>
</evidence>
<dbReference type="Gene3D" id="1.10.10.10">
    <property type="entry name" value="Winged helix-like DNA-binding domain superfamily/Winged helix DNA-binding domain"/>
    <property type="match status" value="1"/>
</dbReference>
<dbReference type="PANTHER" id="PTHR30346">
    <property type="entry name" value="TRANSCRIPTIONAL DUAL REGULATOR HCAR-RELATED"/>
    <property type="match status" value="1"/>
</dbReference>
<keyword evidence="2" id="KW-0805">Transcription regulation</keyword>
<dbReference type="GO" id="GO:0003700">
    <property type="term" value="F:DNA-binding transcription factor activity"/>
    <property type="evidence" value="ECO:0007669"/>
    <property type="project" value="InterPro"/>
</dbReference>
<organism evidence="7 8">
    <name type="scientific">Streptomyces benahoarensis</name>
    <dbReference type="NCBI Taxonomy" id="2595054"/>
    <lineage>
        <taxon>Bacteria</taxon>
        <taxon>Bacillati</taxon>
        <taxon>Actinomycetota</taxon>
        <taxon>Actinomycetes</taxon>
        <taxon>Kitasatosporales</taxon>
        <taxon>Streptomycetaceae</taxon>
        <taxon>Streptomyces</taxon>
    </lineage>
</organism>
<comment type="caution">
    <text evidence="7">The sequence shown here is derived from an EMBL/GenBank/DDBJ whole genome shotgun (WGS) entry which is preliminary data.</text>
</comment>
<dbReference type="InterPro" id="IPR000847">
    <property type="entry name" value="LysR_HTH_N"/>
</dbReference>
<dbReference type="InterPro" id="IPR036390">
    <property type="entry name" value="WH_DNA-bd_sf"/>
</dbReference>
<dbReference type="CDD" id="cd08414">
    <property type="entry name" value="PBP2_LTTR_aromatics_like"/>
    <property type="match status" value="1"/>
</dbReference>
<evidence type="ECO:0000256" key="1">
    <source>
        <dbReference type="ARBA" id="ARBA00009437"/>
    </source>
</evidence>
<sequence length="355" mass="38711">MELRDIEIFLMLAEELHFGRSAERLHVSPARVSQAIKKQERVIGAQLFERTSRHVRMTPVGEVLLQRLKPAYEGIQEAIAEVTTIARHPSGTLTLGVMGAQMHDMRPVLTHFRAGHPSVELRFKEVFFSDPFGALRAGEVDAVATWLPVREPDLTVGVVLREEPLHLMVAADHPLARQESVSVEVLGDHIVPRLNGPLPAYWESAVLPARTPAGRPVRRGPAVSTFYEILALVAAGDVVCTVPDEGRRYNAQPDVAFLPLHDARPVQWALIWRTDSATPLVRALAEAATDCGDATERQIRDVAASVLSSVTPPRHHPQAKASATSDPCGVIASCTSTRQAVNPNRTVPQAKNASG</sequence>
<keyword evidence="3" id="KW-0238">DNA-binding</keyword>
<protein>
    <submittedName>
        <fullName evidence="7">LysR family transcriptional regulator</fullName>
    </submittedName>
</protein>
<reference evidence="7 8" key="1">
    <citation type="submission" date="2019-07" db="EMBL/GenBank/DDBJ databases">
        <title>Draft genome for Streptomyces benahoarensis MZ03-48.</title>
        <authorList>
            <person name="Gonzalez-Pimentel J.L."/>
        </authorList>
    </citation>
    <scope>NUCLEOTIDE SEQUENCE [LARGE SCALE GENOMIC DNA]</scope>
    <source>
        <strain evidence="7 8">MZ03-48</strain>
    </source>
</reference>
<evidence type="ECO:0000313" key="8">
    <source>
        <dbReference type="Proteomes" id="UP000320888"/>
    </source>
</evidence>
<dbReference type="InterPro" id="IPR036388">
    <property type="entry name" value="WH-like_DNA-bd_sf"/>
</dbReference>
<keyword evidence="8" id="KW-1185">Reference proteome</keyword>
<feature type="domain" description="HTH lysR-type" evidence="6">
    <location>
        <begin position="1"/>
        <end position="58"/>
    </location>
</feature>
<evidence type="ECO:0000313" key="7">
    <source>
        <dbReference type="EMBL" id="TSB43510.1"/>
    </source>
</evidence>
<proteinExistence type="inferred from homology"/>
<dbReference type="OrthoDB" id="79118at2"/>
<dbReference type="PROSITE" id="PS50931">
    <property type="entry name" value="HTH_LYSR"/>
    <property type="match status" value="1"/>
</dbReference>
<accession>A0A553ZPW4</accession>
<evidence type="ECO:0000256" key="2">
    <source>
        <dbReference type="ARBA" id="ARBA00023015"/>
    </source>
</evidence>
<dbReference type="Pfam" id="PF03466">
    <property type="entry name" value="LysR_substrate"/>
    <property type="match status" value="1"/>
</dbReference>
<evidence type="ECO:0000259" key="6">
    <source>
        <dbReference type="PROSITE" id="PS50931"/>
    </source>
</evidence>
<gene>
    <name evidence="7" type="ORF">FNZ23_04030</name>
</gene>